<feature type="signal peptide" evidence="1">
    <location>
        <begin position="1"/>
        <end position="19"/>
    </location>
</feature>
<dbReference type="InterPro" id="IPR013108">
    <property type="entry name" value="Amidohydro_3"/>
</dbReference>
<reference evidence="3" key="1">
    <citation type="submission" date="2022-08" db="EMBL/GenBank/DDBJ databases">
        <title>Draft genome sequencing of Roseisolibacter agri AW1220.</title>
        <authorList>
            <person name="Tobiishi Y."/>
            <person name="Tonouchi A."/>
        </authorList>
    </citation>
    <scope>NUCLEOTIDE SEQUENCE</scope>
    <source>
        <strain evidence="3">AW1220</strain>
    </source>
</reference>
<dbReference type="Pfam" id="PF07969">
    <property type="entry name" value="Amidohydro_3"/>
    <property type="match status" value="1"/>
</dbReference>
<dbReference type="PANTHER" id="PTHR22642:SF2">
    <property type="entry name" value="PROTEIN LONG AFTER FAR-RED 3"/>
    <property type="match status" value="1"/>
</dbReference>
<comment type="caution">
    <text evidence="3">The sequence shown here is derived from an EMBL/GenBank/DDBJ whole genome shotgun (WGS) entry which is preliminary data.</text>
</comment>
<accession>A0AA37QHW5</accession>
<protein>
    <submittedName>
        <fullName evidence="3">Amidohydrolase</fullName>
    </submittedName>
</protein>
<dbReference type="InterPro" id="IPR032466">
    <property type="entry name" value="Metal_Hydrolase"/>
</dbReference>
<dbReference type="AlphaFoldDB" id="A0AA37QHW5"/>
<proteinExistence type="predicted"/>
<dbReference type="SUPFAM" id="SSF51338">
    <property type="entry name" value="Composite domain of metallo-dependent hydrolases"/>
    <property type="match status" value="1"/>
</dbReference>
<dbReference type="GO" id="GO:0016810">
    <property type="term" value="F:hydrolase activity, acting on carbon-nitrogen (but not peptide) bonds"/>
    <property type="evidence" value="ECO:0007669"/>
    <property type="project" value="InterPro"/>
</dbReference>
<evidence type="ECO:0000259" key="2">
    <source>
        <dbReference type="Pfam" id="PF07969"/>
    </source>
</evidence>
<dbReference type="Proteomes" id="UP001161325">
    <property type="component" value="Unassembled WGS sequence"/>
</dbReference>
<dbReference type="InterPro" id="IPR011059">
    <property type="entry name" value="Metal-dep_hydrolase_composite"/>
</dbReference>
<dbReference type="Gene3D" id="3.10.310.70">
    <property type="match status" value="1"/>
</dbReference>
<organism evidence="3 4">
    <name type="scientific">Roseisolibacter agri</name>
    <dbReference type="NCBI Taxonomy" id="2014610"/>
    <lineage>
        <taxon>Bacteria</taxon>
        <taxon>Pseudomonadati</taxon>
        <taxon>Gemmatimonadota</taxon>
        <taxon>Gemmatimonadia</taxon>
        <taxon>Gemmatimonadales</taxon>
        <taxon>Gemmatimonadaceae</taxon>
        <taxon>Roseisolibacter</taxon>
    </lineage>
</organism>
<gene>
    <name evidence="3" type="ORF">rosag_36660</name>
</gene>
<keyword evidence="1" id="KW-0732">Signal</keyword>
<dbReference type="InterPro" id="IPR033932">
    <property type="entry name" value="YtcJ-like"/>
</dbReference>
<feature type="chain" id="PRO_5041234380" evidence="1">
    <location>
        <begin position="20"/>
        <end position="561"/>
    </location>
</feature>
<keyword evidence="4" id="KW-1185">Reference proteome</keyword>
<dbReference type="CDD" id="cd01300">
    <property type="entry name" value="YtcJ_like"/>
    <property type="match status" value="1"/>
</dbReference>
<evidence type="ECO:0000256" key="1">
    <source>
        <dbReference type="SAM" id="SignalP"/>
    </source>
</evidence>
<sequence>MLRLLSRLAPLLLAATARAQAPAAAAAAPADLVVTNARIYTVDGSRPLAAAMAIRGGRVQFVGDARGALALKGNATRVLDLGGRAVIPGMVDAHGHLSGLGLGLRNVDLVGTTSYDSVIARVAARARTTPKGQWIVGRGWDQNDWGDTRFPTHEALSRAVPDHPVYLERVDGHAGLVNAAGMRAANITRETKDPEGGRLERTSDGTPTGVFVDRAQGLVERAIPNATREQLRDALRAATRELHRYGLVGVHSAGESRSTIELMEEMAQKGELDLRANVMISDDSAALVHYFARGPRRALHDGRLWVSSVKLYADGALGSRGAALLEPYADDPNNNGLLVSAPAHIQEVAVRALRAGFQVNTHAIGDRGNRLVLDAYETALRQVPVADHRFRVEHAQILHHEDVPRFAALGVIPSMQASHQTSDMYWAGNRLGTGRLLGAYAWRALLDAGSIVPNGSDFPVELVNPLISFHASVSRQDARNWPIGGWYPEQRMTRDEALKSMTLWPAFAAFQEQELGSLAPGKRADFVVLDRDIMRVPAEEILGTRVLATYFGGKAVYEATP</sequence>
<dbReference type="SUPFAM" id="SSF51556">
    <property type="entry name" value="Metallo-dependent hydrolases"/>
    <property type="match status" value="1"/>
</dbReference>
<dbReference type="EMBL" id="BRXS01000005">
    <property type="protein sequence ID" value="GLC27153.1"/>
    <property type="molecule type" value="Genomic_DNA"/>
</dbReference>
<dbReference type="Gene3D" id="3.20.20.140">
    <property type="entry name" value="Metal-dependent hydrolases"/>
    <property type="match status" value="1"/>
</dbReference>
<dbReference type="Gene3D" id="2.30.40.10">
    <property type="entry name" value="Urease, subunit C, domain 1"/>
    <property type="match status" value="1"/>
</dbReference>
<evidence type="ECO:0000313" key="4">
    <source>
        <dbReference type="Proteomes" id="UP001161325"/>
    </source>
</evidence>
<name>A0AA37QHW5_9BACT</name>
<feature type="domain" description="Amidohydrolase 3" evidence="2">
    <location>
        <begin position="77"/>
        <end position="557"/>
    </location>
</feature>
<evidence type="ECO:0000313" key="3">
    <source>
        <dbReference type="EMBL" id="GLC27153.1"/>
    </source>
</evidence>
<dbReference type="RefSeq" id="WP_284351599.1">
    <property type="nucleotide sequence ID" value="NZ_BRXS01000005.1"/>
</dbReference>
<dbReference type="PANTHER" id="PTHR22642">
    <property type="entry name" value="IMIDAZOLONEPROPIONASE"/>
    <property type="match status" value="1"/>
</dbReference>